<protein>
    <submittedName>
        <fullName evidence="1">Uncharacterized protein</fullName>
    </submittedName>
</protein>
<dbReference type="EMBL" id="UINC01145606">
    <property type="protein sequence ID" value="SVD35843.1"/>
    <property type="molecule type" value="Genomic_DNA"/>
</dbReference>
<reference evidence="1" key="1">
    <citation type="submission" date="2018-05" db="EMBL/GenBank/DDBJ databases">
        <authorList>
            <person name="Lanie J.A."/>
            <person name="Ng W.-L."/>
            <person name="Kazmierczak K.M."/>
            <person name="Andrzejewski T.M."/>
            <person name="Davidsen T.M."/>
            <person name="Wayne K.J."/>
            <person name="Tettelin H."/>
            <person name="Glass J.I."/>
            <person name="Rusch D."/>
            <person name="Podicherti R."/>
            <person name="Tsui H.-C.T."/>
            <person name="Winkler M.E."/>
        </authorList>
    </citation>
    <scope>NUCLEOTIDE SEQUENCE</scope>
</reference>
<accession>A0A382UNJ2</accession>
<feature type="non-terminal residue" evidence="1">
    <location>
        <position position="1"/>
    </location>
</feature>
<organism evidence="1">
    <name type="scientific">marine metagenome</name>
    <dbReference type="NCBI Taxonomy" id="408172"/>
    <lineage>
        <taxon>unclassified sequences</taxon>
        <taxon>metagenomes</taxon>
        <taxon>ecological metagenomes</taxon>
    </lineage>
</organism>
<evidence type="ECO:0000313" key="1">
    <source>
        <dbReference type="EMBL" id="SVD35843.1"/>
    </source>
</evidence>
<sequence>DPWPVMVAVDSQICQRYTNGMPGTGGK</sequence>
<proteinExistence type="predicted"/>
<gene>
    <name evidence="1" type="ORF">METZ01_LOCUS388697</name>
</gene>
<dbReference type="AlphaFoldDB" id="A0A382UNJ2"/>
<name>A0A382UNJ2_9ZZZZ</name>